<proteinExistence type="predicted"/>
<dbReference type="Proteomes" id="UP000824533">
    <property type="component" value="Linkage Group LG18"/>
</dbReference>
<dbReference type="EMBL" id="CM034404">
    <property type="protein sequence ID" value="KAJ0174313.1"/>
    <property type="molecule type" value="Genomic_DNA"/>
</dbReference>
<evidence type="ECO:0000313" key="1">
    <source>
        <dbReference type="EMBL" id="KAJ0174313.1"/>
    </source>
</evidence>
<protein>
    <submittedName>
        <fullName evidence="1">Uncharacterized protein</fullName>
    </submittedName>
</protein>
<accession>A0ACC1CRX6</accession>
<name>A0ACC1CRX6_9NEOP</name>
<gene>
    <name evidence="1" type="ORF">K1T71_010459</name>
</gene>
<evidence type="ECO:0000313" key="2">
    <source>
        <dbReference type="Proteomes" id="UP000824533"/>
    </source>
</evidence>
<reference evidence="1 2" key="1">
    <citation type="journal article" date="2021" name="Front. Genet.">
        <title>Chromosome-Level Genome Assembly Reveals Significant Gene Expansion in the Toll and IMD Signaling Pathways of Dendrolimus kikuchii.</title>
        <authorList>
            <person name="Zhou J."/>
            <person name="Wu P."/>
            <person name="Xiong Z."/>
            <person name="Liu N."/>
            <person name="Zhao N."/>
            <person name="Ji M."/>
            <person name="Qiu Y."/>
            <person name="Yang B."/>
        </authorList>
    </citation>
    <scope>NUCLEOTIDE SEQUENCE [LARGE SCALE GENOMIC DNA]</scope>
    <source>
        <strain evidence="1">Ann1</strain>
    </source>
</reference>
<comment type="caution">
    <text evidence="1">The sequence shown here is derived from an EMBL/GenBank/DDBJ whole genome shotgun (WGS) entry which is preliminary data.</text>
</comment>
<keyword evidence="2" id="KW-1185">Reference proteome</keyword>
<organism evidence="1 2">
    <name type="scientific">Dendrolimus kikuchii</name>
    <dbReference type="NCBI Taxonomy" id="765133"/>
    <lineage>
        <taxon>Eukaryota</taxon>
        <taxon>Metazoa</taxon>
        <taxon>Ecdysozoa</taxon>
        <taxon>Arthropoda</taxon>
        <taxon>Hexapoda</taxon>
        <taxon>Insecta</taxon>
        <taxon>Pterygota</taxon>
        <taxon>Neoptera</taxon>
        <taxon>Endopterygota</taxon>
        <taxon>Lepidoptera</taxon>
        <taxon>Glossata</taxon>
        <taxon>Ditrysia</taxon>
        <taxon>Bombycoidea</taxon>
        <taxon>Lasiocampidae</taxon>
        <taxon>Dendrolimus</taxon>
    </lineage>
</organism>
<sequence>MNSPLPEIKSYEERAIDIVVNVINRAKEELRVRLTLKELADSRNALTIKTKIALTSLHEPLAISSERFIARTIEKEWKLTETFAYVLRYLGGSQDECSQYYYFEAVFSQPTVSYPIPQATVSVFFRVEDKHIEPPETRGLPMMFFRIEGQHRDHDVRFIRLTEDWILAMLKMKTKFFKRIEGIRLF</sequence>